<name>A0ABS9SFI7_9BACT</name>
<keyword evidence="3" id="KW-1185">Reference proteome</keyword>
<evidence type="ECO:0000259" key="1">
    <source>
        <dbReference type="Pfam" id="PF16177"/>
    </source>
</evidence>
<protein>
    <recommendedName>
        <fullName evidence="1">Acetyl-coenzyme A synthetase N-terminal domain-containing protein</fullName>
    </recommendedName>
</protein>
<dbReference type="EMBL" id="JAKWBL010000001">
    <property type="protein sequence ID" value="MCH5597120.1"/>
    <property type="molecule type" value="Genomic_DNA"/>
</dbReference>
<feature type="domain" description="Acetyl-coenzyme A synthetase N-terminal" evidence="1">
    <location>
        <begin position="13"/>
        <end position="40"/>
    </location>
</feature>
<dbReference type="Pfam" id="PF16177">
    <property type="entry name" value="ACAS_N"/>
    <property type="match status" value="1"/>
</dbReference>
<sequence length="56" mass="6779">MSYPFQIKSLEQYHADYKRSLEDPEGFWSEVADHFEWKKSNLLVKKDWNGTSKNLR</sequence>
<proteinExistence type="predicted"/>
<gene>
    <name evidence="2" type="ORF">MKP09_03935</name>
</gene>
<evidence type="ECO:0000313" key="3">
    <source>
        <dbReference type="Proteomes" id="UP001202248"/>
    </source>
</evidence>
<organism evidence="2 3">
    <name type="scientific">Niabella ginsengisoli</name>
    <dbReference type="NCBI Taxonomy" id="522298"/>
    <lineage>
        <taxon>Bacteria</taxon>
        <taxon>Pseudomonadati</taxon>
        <taxon>Bacteroidota</taxon>
        <taxon>Chitinophagia</taxon>
        <taxon>Chitinophagales</taxon>
        <taxon>Chitinophagaceae</taxon>
        <taxon>Niabella</taxon>
    </lineage>
</organism>
<comment type="caution">
    <text evidence="2">The sequence shown here is derived from an EMBL/GenBank/DDBJ whole genome shotgun (WGS) entry which is preliminary data.</text>
</comment>
<dbReference type="Gene3D" id="3.40.50.12780">
    <property type="entry name" value="N-terminal domain of ligase-like"/>
    <property type="match status" value="1"/>
</dbReference>
<dbReference type="InterPro" id="IPR042099">
    <property type="entry name" value="ANL_N_sf"/>
</dbReference>
<dbReference type="Proteomes" id="UP001202248">
    <property type="component" value="Unassembled WGS sequence"/>
</dbReference>
<accession>A0ABS9SFI7</accession>
<reference evidence="2 3" key="1">
    <citation type="submission" date="2022-02" db="EMBL/GenBank/DDBJ databases">
        <authorList>
            <person name="Min J."/>
        </authorList>
    </citation>
    <scope>NUCLEOTIDE SEQUENCE [LARGE SCALE GENOMIC DNA]</scope>
    <source>
        <strain evidence="2 3">GR10-1</strain>
    </source>
</reference>
<dbReference type="InterPro" id="IPR032387">
    <property type="entry name" value="ACAS_N"/>
</dbReference>
<evidence type="ECO:0000313" key="2">
    <source>
        <dbReference type="EMBL" id="MCH5597120.1"/>
    </source>
</evidence>
<dbReference type="RefSeq" id="WP_240826528.1">
    <property type="nucleotide sequence ID" value="NZ_JAKWBL010000001.1"/>
</dbReference>